<accession>A0A380BGA5</accession>
<dbReference type="AlphaFoldDB" id="A0A380BGA5"/>
<evidence type="ECO:0000313" key="6">
    <source>
        <dbReference type="Proteomes" id="UP000254069"/>
    </source>
</evidence>
<dbReference type="GO" id="GO:0019878">
    <property type="term" value="P:lysine biosynthetic process via aminoadipic acid"/>
    <property type="evidence" value="ECO:0007669"/>
    <property type="project" value="TreeGrafter"/>
</dbReference>
<protein>
    <submittedName>
        <fullName evidence="5">4'-phosphopantetheinyl transferase sfp</fullName>
        <ecNumber evidence="5">2.7.8.-</ecNumber>
    </submittedName>
</protein>
<keyword evidence="6" id="KW-1185">Reference proteome</keyword>
<evidence type="ECO:0000259" key="4">
    <source>
        <dbReference type="Pfam" id="PF22624"/>
    </source>
</evidence>
<proteinExistence type="inferred from homology"/>
<evidence type="ECO:0000256" key="1">
    <source>
        <dbReference type="ARBA" id="ARBA00010990"/>
    </source>
</evidence>
<dbReference type="SUPFAM" id="SSF56214">
    <property type="entry name" value="4'-phosphopantetheinyl transferase"/>
    <property type="match status" value="2"/>
</dbReference>
<gene>
    <name evidence="5" type="primary">sfp</name>
    <name evidence="5" type="ORF">NCTC10738_02990</name>
</gene>
<keyword evidence="2 5" id="KW-0808">Transferase</keyword>
<dbReference type="PANTHER" id="PTHR12215:SF10">
    <property type="entry name" value="L-AMINOADIPATE-SEMIALDEHYDE DEHYDROGENASE-PHOSPHOPANTETHEINYL TRANSFERASE"/>
    <property type="match status" value="1"/>
</dbReference>
<evidence type="ECO:0000259" key="3">
    <source>
        <dbReference type="Pfam" id="PF01648"/>
    </source>
</evidence>
<dbReference type="GO" id="GO:0000287">
    <property type="term" value="F:magnesium ion binding"/>
    <property type="evidence" value="ECO:0007669"/>
    <property type="project" value="InterPro"/>
</dbReference>
<reference evidence="5 6" key="1">
    <citation type="submission" date="2018-06" db="EMBL/GenBank/DDBJ databases">
        <authorList>
            <consortium name="Pathogen Informatics"/>
            <person name="Doyle S."/>
        </authorList>
    </citation>
    <scope>NUCLEOTIDE SEQUENCE [LARGE SCALE GENOMIC DNA]</scope>
    <source>
        <strain evidence="5 6">NCTC10738</strain>
    </source>
</reference>
<dbReference type="InterPro" id="IPR008278">
    <property type="entry name" value="4-PPantetheinyl_Trfase_dom"/>
</dbReference>
<feature type="domain" description="4'-phosphopantetheinyl transferase N-terminal" evidence="4">
    <location>
        <begin position="65"/>
        <end position="148"/>
    </location>
</feature>
<dbReference type="EMBL" id="UGYO01000002">
    <property type="protein sequence ID" value="SUJ00063.1"/>
    <property type="molecule type" value="Genomic_DNA"/>
</dbReference>
<feature type="domain" description="4'-phosphopantetheinyl transferase" evidence="3">
    <location>
        <begin position="159"/>
        <end position="275"/>
    </location>
</feature>
<comment type="similarity">
    <text evidence="1">Belongs to the P-Pant transferase superfamily. Gsp/Sfp/HetI/AcpT family.</text>
</comment>
<dbReference type="Pfam" id="PF01648">
    <property type="entry name" value="ACPS"/>
    <property type="match status" value="1"/>
</dbReference>
<dbReference type="InterPro" id="IPR037143">
    <property type="entry name" value="4-PPantetheinyl_Trfase_dom_sf"/>
</dbReference>
<evidence type="ECO:0000313" key="5">
    <source>
        <dbReference type="EMBL" id="SUJ00063.1"/>
    </source>
</evidence>
<dbReference type="GO" id="GO:0008897">
    <property type="term" value="F:holo-[acyl-carrier-protein] synthase activity"/>
    <property type="evidence" value="ECO:0007669"/>
    <property type="project" value="InterPro"/>
</dbReference>
<dbReference type="PANTHER" id="PTHR12215">
    <property type="entry name" value="PHOSPHOPANTETHEINE TRANSFERASE"/>
    <property type="match status" value="1"/>
</dbReference>
<evidence type="ECO:0000256" key="2">
    <source>
        <dbReference type="ARBA" id="ARBA00022679"/>
    </source>
</evidence>
<sequence>MLISLRGLLFCREWLAQQLAFKALEAGGRPRQNSLLPLGFLEPPINAVQLFLYPLRQSEPLKIKDLALCLTPAEREKFARISHKEVQQRAITSRALLRKTLSTQAPLAAREWCFDYGPQGKPRLCDEQFQQTQLHFNLSHSGDWLLLALLKHPSPELQLGVDIERLRMRTAIDTVMRHYFAPFELQQLRDLDDATRREAFFDLWALKESYIKATGKGLAQPLDGFAFDLSSGEACSAERPAEIVAMRRGLLLKPKENTQWQSWLGHMEPGYRLALTLGAPAAINWQLQWHLGQ</sequence>
<dbReference type="InterPro" id="IPR055066">
    <property type="entry name" value="AASDHPPT_N"/>
</dbReference>
<dbReference type="Pfam" id="PF22624">
    <property type="entry name" value="AASDHPPT_N"/>
    <property type="match status" value="1"/>
</dbReference>
<dbReference type="InterPro" id="IPR050559">
    <property type="entry name" value="P-Pant_transferase_sf"/>
</dbReference>
<name>A0A380BGA5_9GAMM</name>
<dbReference type="GO" id="GO:0005829">
    <property type="term" value="C:cytosol"/>
    <property type="evidence" value="ECO:0007669"/>
    <property type="project" value="TreeGrafter"/>
</dbReference>
<organism evidence="5 6">
    <name type="scientific">Shewanella algae</name>
    <dbReference type="NCBI Taxonomy" id="38313"/>
    <lineage>
        <taxon>Bacteria</taxon>
        <taxon>Pseudomonadati</taxon>
        <taxon>Pseudomonadota</taxon>
        <taxon>Gammaproteobacteria</taxon>
        <taxon>Alteromonadales</taxon>
        <taxon>Shewanellaceae</taxon>
        <taxon>Shewanella</taxon>
    </lineage>
</organism>
<dbReference type="Gene3D" id="3.90.470.20">
    <property type="entry name" value="4'-phosphopantetheinyl transferase domain"/>
    <property type="match status" value="2"/>
</dbReference>
<dbReference type="EC" id="2.7.8.-" evidence="5"/>
<dbReference type="Proteomes" id="UP000254069">
    <property type="component" value="Unassembled WGS sequence"/>
</dbReference>